<organism evidence="2">
    <name type="scientific">Hirondellea gigas</name>
    <dbReference type="NCBI Taxonomy" id="1518452"/>
    <lineage>
        <taxon>Eukaryota</taxon>
        <taxon>Metazoa</taxon>
        <taxon>Ecdysozoa</taxon>
        <taxon>Arthropoda</taxon>
        <taxon>Crustacea</taxon>
        <taxon>Multicrustacea</taxon>
        <taxon>Malacostraca</taxon>
        <taxon>Eumalacostraca</taxon>
        <taxon>Peracarida</taxon>
        <taxon>Amphipoda</taxon>
        <taxon>Amphilochidea</taxon>
        <taxon>Lysianassida</taxon>
        <taxon>Lysianassidira</taxon>
        <taxon>Lysianassoidea</taxon>
        <taxon>Lysianassidae</taxon>
        <taxon>Hirondellea</taxon>
    </lineage>
</organism>
<evidence type="ECO:0000313" key="2">
    <source>
        <dbReference type="EMBL" id="LAC21065.1"/>
    </source>
</evidence>
<accession>A0A6A7FSN8</accession>
<protein>
    <submittedName>
        <fullName evidence="2">PiggyBac transposable element-derived protein 3-like</fullName>
    </submittedName>
</protein>
<dbReference type="AlphaFoldDB" id="A0A6A7FSN8"/>
<dbReference type="PANTHER" id="PTHR46599">
    <property type="entry name" value="PIGGYBAC TRANSPOSABLE ELEMENT-DERIVED PROTEIN 4"/>
    <property type="match status" value="1"/>
</dbReference>
<feature type="domain" description="PiggyBac transposable element-derived protein" evidence="1">
    <location>
        <begin position="2"/>
        <end position="246"/>
    </location>
</feature>
<sequence>MFNNNCSKALQPNEYLTIDETLYGCRNQVSFRQYNASKPEKYGILFKSINSVDFAYTHRAVVYSGKPVGDPGPYYVPGIIPIVQRIVSDLMTYVDLGGRNISMDRLYTSIELAQWLLERNITVVGTLMANKKGIPAAVKSVEGRENYSYQVYWETENMKLTLHSYVARTKSKGMKNVLVLSSVPPILGITKDDGKCKPAVIKLYDFSKGGTDIVDQRIGSYSVNTKSRKWTLAVLAYMLDTARINSQTIFALNNELEPRKTSSFKFGWHIVNALVTPHLHIRKQNIHLQKSILNKIVSILNEPETTAENASEEQYEKVSEKRARCSVCLKNAYGKDFDMKKQSIPKVQIRCTKCGKPTCKPHIAVQRCTTCDSIEN</sequence>
<dbReference type="Pfam" id="PF13843">
    <property type="entry name" value="DDE_Tnp_1_7"/>
    <property type="match status" value="1"/>
</dbReference>
<dbReference type="EMBL" id="IACT01001734">
    <property type="protein sequence ID" value="LAC21065.1"/>
    <property type="molecule type" value="mRNA"/>
</dbReference>
<proteinExistence type="evidence at transcript level"/>
<reference evidence="2" key="1">
    <citation type="submission" date="2017-11" db="EMBL/GenBank/DDBJ databases">
        <title>The sensing device of the deep-sea amphipod.</title>
        <authorList>
            <person name="Kobayashi H."/>
            <person name="Nagahama T."/>
            <person name="Arai W."/>
            <person name="Sasagawa Y."/>
            <person name="Umeda M."/>
            <person name="Hayashi T."/>
            <person name="Nikaido I."/>
            <person name="Watanabe H."/>
            <person name="Oguri K."/>
            <person name="Kitazato H."/>
            <person name="Fujioka K."/>
            <person name="Kido Y."/>
            <person name="Takami H."/>
        </authorList>
    </citation>
    <scope>NUCLEOTIDE SEQUENCE</scope>
    <source>
        <tissue evidence="2">Whole body</tissue>
    </source>
</reference>
<name>A0A6A7FSN8_9CRUS</name>
<dbReference type="InterPro" id="IPR029526">
    <property type="entry name" value="PGBD"/>
</dbReference>
<dbReference type="PANTHER" id="PTHR46599:SF3">
    <property type="entry name" value="PIGGYBAC TRANSPOSABLE ELEMENT-DERIVED PROTEIN 4"/>
    <property type="match status" value="1"/>
</dbReference>
<evidence type="ECO:0000259" key="1">
    <source>
        <dbReference type="Pfam" id="PF13843"/>
    </source>
</evidence>